<dbReference type="EMBL" id="VSSQ01006228">
    <property type="protein sequence ID" value="MPM31971.1"/>
    <property type="molecule type" value="Genomic_DNA"/>
</dbReference>
<organism evidence="1">
    <name type="scientific">bioreactor metagenome</name>
    <dbReference type="NCBI Taxonomy" id="1076179"/>
    <lineage>
        <taxon>unclassified sequences</taxon>
        <taxon>metagenomes</taxon>
        <taxon>ecological metagenomes</taxon>
    </lineage>
</organism>
<evidence type="ECO:0000313" key="1">
    <source>
        <dbReference type="EMBL" id="MPM31971.1"/>
    </source>
</evidence>
<reference evidence="1" key="1">
    <citation type="submission" date="2019-08" db="EMBL/GenBank/DDBJ databases">
        <authorList>
            <person name="Kucharzyk K."/>
            <person name="Murdoch R.W."/>
            <person name="Higgins S."/>
            <person name="Loffler F."/>
        </authorList>
    </citation>
    <scope>NUCLEOTIDE SEQUENCE</scope>
</reference>
<name>A0A644YVU8_9ZZZZ</name>
<comment type="caution">
    <text evidence="1">The sequence shown here is derived from an EMBL/GenBank/DDBJ whole genome shotgun (WGS) entry which is preliminary data.</text>
</comment>
<accession>A0A644YVU8</accession>
<gene>
    <name evidence="1" type="ORF">SDC9_78528</name>
</gene>
<dbReference type="AlphaFoldDB" id="A0A644YVU8"/>
<protein>
    <submittedName>
        <fullName evidence="1">Uncharacterized protein</fullName>
    </submittedName>
</protein>
<proteinExistence type="predicted"/>
<sequence>MSVFVYYRDSALFPFYFHGHDLLCKPPGLDCLFCFHLAIVGKKVLFFTRNIVFCDNILCRNAHMGNVLVRIAGGGSVSFVIGVDHPEITHPHAFIPNVCRQIIVCPGQRFRASCGNKIPVFNELQFLCGVDRRLQTRTADTVYRIAC</sequence>